<sequence>MNPLDFPTGRAELVEVYKLHNRVSFLINKYLSDVDDLGFDDTILTPSRSEITRLQRAFLRYDLYSHVFPADDTRPWEDLSPNHNFSAREQFDLFLSRLEPWECEEIVFVEQYYSILIGNFVDGMEEQLAEAVEIVLIPKSSKLAEGSKGHSRDNSVQDDLRNFRNLDLSSLSMFSFDNRHRIHCNISYMSSLSLGFIYDLIRSDQEQGSRLMRSNFPHFRDFLEEALKCSPYLSSQEQDQGSDWQDDPSCNNLGWSQFGLRNRSRLYLGIDTWSYYMLPLQELGYIFWDSNRLSFGPVHAKLCIAEVISSEERRKRFDRRDKETLEELFKGYMILQSEMARLESQFGYITRPLPDESELRD</sequence>
<comment type="caution">
    <text evidence="1">The sequence shown here is derived from an EMBL/GenBank/DDBJ whole genome shotgun (WGS) entry which is preliminary data.</text>
</comment>
<name>A0A8J2IX04_FUSEQ</name>
<gene>
    <name evidence="1" type="ORF">FEQUK3_LOCUS7587</name>
</gene>
<evidence type="ECO:0000313" key="2">
    <source>
        <dbReference type="Proteomes" id="UP000693738"/>
    </source>
</evidence>
<protein>
    <submittedName>
        <fullName evidence="1">Uncharacterized protein</fullName>
    </submittedName>
</protein>
<accession>A0A8J2IX04</accession>
<dbReference type="Proteomes" id="UP000693738">
    <property type="component" value="Unassembled WGS sequence"/>
</dbReference>
<dbReference type="AlphaFoldDB" id="A0A8J2IX04"/>
<organism evidence="1 2">
    <name type="scientific">Fusarium equiseti</name>
    <name type="common">Fusarium scirpi</name>
    <dbReference type="NCBI Taxonomy" id="61235"/>
    <lineage>
        <taxon>Eukaryota</taxon>
        <taxon>Fungi</taxon>
        <taxon>Dikarya</taxon>
        <taxon>Ascomycota</taxon>
        <taxon>Pezizomycotina</taxon>
        <taxon>Sordariomycetes</taxon>
        <taxon>Hypocreomycetidae</taxon>
        <taxon>Hypocreales</taxon>
        <taxon>Nectriaceae</taxon>
        <taxon>Fusarium</taxon>
        <taxon>Fusarium incarnatum-equiseti species complex</taxon>
    </lineage>
</organism>
<reference evidence="1" key="1">
    <citation type="submission" date="2021-05" db="EMBL/GenBank/DDBJ databases">
        <authorList>
            <person name="Khan N."/>
        </authorList>
    </citation>
    <scope>NUCLEOTIDE SEQUENCE</scope>
</reference>
<evidence type="ECO:0000313" key="1">
    <source>
        <dbReference type="EMBL" id="CAG7561902.1"/>
    </source>
</evidence>
<proteinExistence type="predicted"/>
<dbReference type="EMBL" id="CAJSTJ010000144">
    <property type="protein sequence ID" value="CAG7561902.1"/>
    <property type="molecule type" value="Genomic_DNA"/>
</dbReference>